<keyword evidence="2 6" id="KW-0812">Transmembrane</keyword>
<evidence type="ECO:0000256" key="2">
    <source>
        <dbReference type="ARBA" id="ARBA00022692"/>
    </source>
</evidence>
<feature type="signal peptide" evidence="7">
    <location>
        <begin position="1"/>
        <end position="19"/>
    </location>
</feature>
<dbReference type="EMBL" id="QEAP01001524">
    <property type="protein sequence ID" value="TPX43942.1"/>
    <property type="molecule type" value="Genomic_DNA"/>
</dbReference>
<gene>
    <name evidence="9" type="ORF">CcCBS67573_g10435</name>
</gene>
<evidence type="ECO:0000256" key="4">
    <source>
        <dbReference type="ARBA" id="ARBA00023136"/>
    </source>
</evidence>
<dbReference type="PROSITE" id="PS00194">
    <property type="entry name" value="THIOREDOXIN_1"/>
    <property type="match status" value="1"/>
</dbReference>
<keyword evidence="3 6" id="KW-1133">Transmembrane helix</keyword>
<feature type="chain" id="PRO_5021329898" description="Thioredoxin domain-containing protein" evidence="7">
    <location>
        <begin position="20"/>
        <end position="456"/>
    </location>
</feature>
<dbReference type="Pfam" id="PF00085">
    <property type="entry name" value="Thioredoxin"/>
    <property type="match status" value="1"/>
</dbReference>
<dbReference type="GO" id="GO:0005789">
    <property type="term" value="C:endoplasmic reticulum membrane"/>
    <property type="evidence" value="ECO:0007669"/>
    <property type="project" value="UniProtKB-SubCell"/>
</dbReference>
<organism evidence="9 10">
    <name type="scientific">Chytriomyces confervae</name>
    <dbReference type="NCBI Taxonomy" id="246404"/>
    <lineage>
        <taxon>Eukaryota</taxon>
        <taxon>Fungi</taxon>
        <taxon>Fungi incertae sedis</taxon>
        <taxon>Chytridiomycota</taxon>
        <taxon>Chytridiomycota incertae sedis</taxon>
        <taxon>Chytridiomycetes</taxon>
        <taxon>Chytridiales</taxon>
        <taxon>Chytriomycetaceae</taxon>
        <taxon>Chytriomyces</taxon>
    </lineage>
</organism>
<comment type="subcellular location">
    <subcellularLocation>
        <location evidence="1">Endoplasmic reticulum membrane</location>
        <topology evidence="1">Single-pass membrane protein</topology>
    </subcellularLocation>
</comment>
<dbReference type="PROSITE" id="PS51352">
    <property type="entry name" value="THIOREDOXIN_2"/>
    <property type="match status" value="1"/>
</dbReference>
<evidence type="ECO:0000256" key="7">
    <source>
        <dbReference type="SAM" id="SignalP"/>
    </source>
</evidence>
<dbReference type="Proteomes" id="UP000320333">
    <property type="component" value="Unassembled WGS sequence"/>
</dbReference>
<evidence type="ECO:0000313" key="10">
    <source>
        <dbReference type="Proteomes" id="UP000320333"/>
    </source>
</evidence>
<dbReference type="InterPro" id="IPR013766">
    <property type="entry name" value="Thioredoxin_domain"/>
</dbReference>
<evidence type="ECO:0000313" key="9">
    <source>
        <dbReference type="EMBL" id="TPX43942.1"/>
    </source>
</evidence>
<evidence type="ECO:0000256" key="6">
    <source>
        <dbReference type="SAM" id="Phobius"/>
    </source>
</evidence>
<comment type="caution">
    <text evidence="9">The sequence shown here is derived from an EMBL/GenBank/DDBJ whole genome shotgun (WGS) entry which is preliminary data.</text>
</comment>
<accession>A0A507CXQ9</accession>
<feature type="domain" description="Thioredoxin" evidence="8">
    <location>
        <begin position="22"/>
        <end position="147"/>
    </location>
</feature>
<dbReference type="InterPro" id="IPR036249">
    <property type="entry name" value="Thioredoxin-like_sf"/>
</dbReference>
<dbReference type="Gene3D" id="3.40.30.10">
    <property type="entry name" value="Glutaredoxin"/>
    <property type="match status" value="2"/>
</dbReference>
<name>A0A507CXQ9_9FUNG</name>
<dbReference type="PANTHER" id="PTHR46426:SF1">
    <property type="entry name" value="PROTEIN DISULFIDE-ISOMERASE TMX3"/>
    <property type="match status" value="1"/>
</dbReference>
<evidence type="ECO:0000259" key="8">
    <source>
        <dbReference type="PROSITE" id="PS51352"/>
    </source>
</evidence>
<proteinExistence type="predicted"/>
<dbReference type="STRING" id="246404.A0A507CXQ9"/>
<evidence type="ECO:0000256" key="1">
    <source>
        <dbReference type="ARBA" id="ARBA00004389"/>
    </source>
</evidence>
<protein>
    <recommendedName>
        <fullName evidence="8">Thioredoxin domain-containing protein</fullName>
    </recommendedName>
</protein>
<comment type="function">
    <text evidence="5">Probable disulfide isomerase, which participates in the folding of proteins containing disulfide bonds. May act as a dithiol oxidase. Acts as a regulator of endoplasmic reticulum-mitochondria contact sites via its ability to regulate redox signals.</text>
</comment>
<keyword evidence="7" id="KW-0732">Signal</keyword>
<feature type="transmembrane region" description="Helical" evidence="6">
    <location>
        <begin position="421"/>
        <end position="442"/>
    </location>
</feature>
<reference evidence="9 10" key="1">
    <citation type="journal article" date="2019" name="Sci. Rep.">
        <title>Comparative genomics of chytrid fungi reveal insights into the obligate biotrophic and pathogenic lifestyle of Synchytrium endobioticum.</title>
        <authorList>
            <person name="van de Vossenberg B.T.L.H."/>
            <person name="Warris S."/>
            <person name="Nguyen H.D.T."/>
            <person name="van Gent-Pelzer M.P.E."/>
            <person name="Joly D.L."/>
            <person name="van de Geest H.C."/>
            <person name="Bonants P.J.M."/>
            <person name="Smith D.S."/>
            <person name="Levesque C.A."/>
            <person name="van der Lee T.A.J."/>
        </authorList>
    </citation>
    <scope>NUCLEOTIDE SEQUENCE [LARGE SCALE GENOMIC DNA]</scope>
    <source>
        <strain evidence="9 10">CBS 675.73</strain>
    </source>
</reference>
<keyword evidence="10" id="KW-1185">Reference proteome</keyword>
<dbReference type="SUPFAM" id="SSF52833">
    <property type="entry name" value="Thioredoxin-like"/>
    <property type="match status" value="1"/>
</dbReference>
<dbReference type="AlphaFoldDB" id="A0A507CXQ9"/>
<evidence type="ECO:0000256" key="3">
    <source>
        <dbReference type="ARBA" id="ARBA00022989"/>
    </source>
</evidence>
<keyword evidence="4 6" id="KW-0472">Membrane</keyword>
<dbReference type="InterPro" id="IPR017937">
    <property type="entry name" value="Thioredoxin_CS"/>
</dbReference>
<evidence type="ECO:0000256" key="5">
    <source>
        <dbReference type="ARBA" id="ARBA00045246"/>
    </source>
</evidence>
<sequence>MHLTLAASLLLCLSAHVSATFAKVEALMASMNADRSPGLNPLGKNNRLTATSFPAATAHGHAFVKFYAPWCGHCKTLAPVWDELAASMKGKATIAEVDCTQETAICNKYDVRGYPTLKWITGPLGTIDYSGKRSLDALTGFVDDFLSPPVSLITGSEITPMLKTKEVAFVYIYNPESTLDAVITNFLAVAESVQTLVSIYLTPDTDVALKALNLDASLSKEPILVAVKDSGADVKLSNHSMASLHELQVMQLVRMWILDNKHPLIVPFTDLSNHDLISSSDTRKIIVLGMFDGPSPTAELNRLRKIARAYNAAHKNSVTTVMFMYMDARTRFDHVSKLYGVKSLTDLPAVVVLEPKEEQIWRFDQQGGALNLKDDGATLAETVGAIVAGTFTGSHINGWFGALFKSFEGITRLYMEFAVKYPALMMIGIVVSMLGFVYLLMLEPVPSTNELKDKKE</sequence>
<dbReference type="OrthoDB" id="427280at2759"/>
<dbReference type="InterPro" id="IPR052250">
    <property type="entry name" value="PDI_TMX3"/>
</dbReference>
<dbReference type="PRINTS" id="PR00421">
    <property type="entry name" value="THIOREDOXIN"/>
</dbReference>
<dbReference type="PANTHER" id="PTHR46426">
    <property type="entry name" value="PROTEIN DISULFIDE-ISOMERASE TMX3"/>
    <property type="match status" value="1"/>
</dbReference>